<evidence type="ECO:0000313" key="4">
    <source>
        <dbReference type="EMBL" id="MEZ0476433.1"/>
    </source>
</evidence>
<dbReference type="InterPro" id="IPR029787">
    <property type="entry name" value="Nucleotide_cyclase"/>
</dbReference>
<dbReference type="SUPFAM" id="SSF55073">
    <property type="entry name" value="Nucleotide cyclase"/>
    <property type="match status" value="1"/>
</dbReference>
<dbReference type="InterPro" id="IPR050469">
    <property type="entry name" value="Diguanylate_Cyclase"/>
</dbReference>
<comment type="caution">
    <text evidence="4">The sequence shown here is derived from an EMBL/GenBank/DDBJ whole genome shotgun (WGS) entry which is preliminary data.</text>
</comment>
<keyword evidence="2" id="KW-0472">Membrane</keyword>
<dbReference type="SMART" id="SM00267">
    <property type="entry name" value="GGDEF"/>
    <property type="match status" value="1"/>
</dbReference>
<dbReference type="NCBIfam" id="TIGR00254">
    <property type="entry name" value="GGDEF"/>
    <property type="match status" value="1"/>
</dbReference>
<dbReference type="CDD" id="cd01949">
    <property type="entry name" value="GGDEF"/>
    <property type="match status" value="1"/>
</dbReference>
<dbReference type="InterPro" id="IPR043128">
    <property type="entry name" value="Rev_trsase/Diguanyl_cyclase"/>
</dbReference>
<sequence length="377" mass="40916">MREAERGLSAIVANLLAHPDELMLELGAGGELLVARVRAVLCAIVLLLPLLAAAGGASTTEVLIGLGTAVFINLMAQVWLALARNLRRHRWLPHATSIYDVTVTSCVLALLGWYDPVAGMNSAVVWCFYAIAILLTALRNDGRLTLYIGALAMLQYALLVTMIFLLAPSQRLVSIDYGSASIGAQAERLVLLLIVTVLTAAIVYRMQRLVDLSGRDGLTGLPNRTWLLQSMPRAFAATRASGASLTLALLDLDGFHRINDEAGHQGGDRAIRQVAAELSEMLEESEHIARIGGQEFVLLLRCPVGSAWERLDRRRRLLAERPFQAGRGTDPQRLTFSAGLAAWPQDGTDTSALLGSADRRLQQAKREGRNRVVARDG</sequence>
<feature type="transmembrane region" description="Helical" evidence="2">
    <location>
        <begin position="95"/>
        <end position="114"/>
    </location>
</feature>
<name>A0ABV4HWF2_9GAMM</name>
<feature type="transmembrane region" description="Helical" evidence="2">
    <location>
        <begin position="39"/>
        <end position="57"/>
    </location>
</feature>
<dbReference type="RefSeq" id="WP_370565688.1">
    <property type="nucleotide sequence ID" value="NZ_JBFWIB010000022.1"/>
</dbReference>
<feature type="transmembrane region" description="Helical" evidence="2">
    <location>
        <begin position="120"/>
        <end position="138"/>
    </location>
</feature>
<evidence type="ECO:0000256" key="1">
    <source>
        <dbReference type="ARBA" id="ARBA00012528"/>
    </source>
</evidence>
<dbReference type="EMBL" id="JBFWIC010000035">
    <property type="protein sequence ID" value="MEZ0476433.1"/>
    <property type="molecule type" value="Genomic_DNA"/>
</dbReference>
<feature type="transmembrane region" description="Helical" evidence="2">
    <location>
        <begin position="145"/>
        <end position="168"/>
    </location>
</feature>
<dbReference type="Pfam" id="PF00990">
    <property type="entry name" value="GGDEF"/>
    <property type="match status" value="1"/>
</dbReference>
<reference evidence="4 5" key="1">
    <citation type="submission" date="2024-07" db="EMBL/GenBank/DDBJ databases">
        <title>Luteimonas salilacus sp. nov., isolated from the shore soil of Salt Lake in Tibet of China.</title>
        <authorList>
            <person name="Zhang X."/>
            <person name="Li A."/>
        </authorList>
    </citation>
    <scope>NUCLEOTIDE SEQUENCE [LARGE SCALE GENOMIC DNA]</scope>
    <source>
        <strain evidence="4 5">B3-2-R+30</strain>
    </source>
</reference>
<proteinExistence type="predicted"/>
<dbReference type="PROSITE" id="PS50887">
    <property type="entry name" value="GGDEF"/>
    <property type="match status" value="1"/>
</dbReference>
<dbReference type="Proteomes" id="UP001566331">
    <property type="component" value="Unassembled WGS sequence"/>
</dbReference>
<dbReference type="PANTHER" id="PTHR45138">
    <property type="entry name" value="REGULATORY COMPONENTS OF SENSORY TRANSDUCTION SYSTEM"/>
    <property type="match status" value="1"/>
</dbReference>
<feature type="domain" description="GGDEF" evidence="3">
    <location>
        <begin position="243"/>
        <end position="377"/>
    </location>
</feature>
<protein>
    <recommendedName>
        <fullName evidence="1">diguanylate cyclase</fullName>
        <ecNumber evidence="1">2.7.7.65</ecNumber>
    </recommendedName>
</protein>
<dbReference type="InterPro" id="IPR000160">
    <property type="entry name" value="GGDEF_dom"/>
</dbReference>
<feature type="transmembrane region" description="Helical" evidence="2">
    <location>
        <begin position="63"/>
        <end position="83"/>
    </location>
</feature>
<dbReference type="PANTHER" id="PTHR45138:SF24">
    <property type="entry name" value="DIGUANYLATE CYCLASE DGCC-RELATED"/>
    <property type="match status" value="1"/>
</dbReference>
<keyword evidence="5" id="KW-1185">Reference proteome</keyword>
<evidence type="ECO:0000313" key="5">
    <source>
        <dbReference type="Proteomes" id="UP001566331"/>
    </source>
</evidence>
<dbReference type="Gene3D" id="3.30.70.270">
    <property type="match status" value="1"/>
</dbReference>
<dbReference type="EC" id="2.7.7.65" evidence="1"/>
<gene>
    <name evidence="4" type="ORF">AB6713_17700</name>
</gene>
<keyword evidence="2" id="KW-0812">Transmembrane</keyword>
<accession>A0ABV4HWF2</accession>
<keyword evidence="2" id="KW-1133">Transmembrane helix</keyword>
<organism evidence="4 5">
    <name type="scientific">Luteimonas salinilitoris</name>
    <dbReference type="NCBI Taxonomy" id="3237697"/>
    <lineage>
        <taxon>Bacteria</taxon>
        <taxon>Pseudomonadati</taxon>
        <taxon>Pseudomonadota</taxon>
        <taxon>Gammaproteobacteria</taxon>
        <taxon>Lysobacterales</taxon>
        <taxon>Lysobacteraceae</taxon>
        <taxon>Luteimonas</taxon>
    </lineage>
</organism>
<feature type="transmembrane region" description="Helical" evidence="2">
    <location>
        <begin position="188"/>
        <end position="206"/>
    </location>
</feature>
<evidence type="ECO:0000259" key="3">
    <source>
        <dbReference type="PROSITE" id="PS50887"/>
    </source>
</evidence>
<evidence type="ECO:0000256" key="2">
    <source>
        <dbReference type="SAM" id="Phobius"/>
    </source>
</evidence>